<feature type="transmembrane region" description="Helical" evidence="6">
    <location>
        <begin position="319"/>
        <end position="340"/>
    </location>
</feature>
<reference evidence="7 8" key="1">
    <citation type="submission" date="2018-04" db="EMBL/GenBank/DDBJ databases">
        <title>Sphingobacterium cortibacter sp. nov.</title>
        <authorList>
            <person name="Li Y."/>
        </authorList>
    </citation>
    <scope>NUCLEOTIDE SEQUENCE [LARGE SCALE GENOMIC DNA]</scope>
    <source>
        <strain evidence="7 8">2c-3</strain>
    </source>
</reference>
<evidence type="ECO:0000256" key="5">
    <source>
        <dbReference type="ARBA" id="ARBA00023136"/>
    </source>
</evidence>
<feature type="transmembrane region" description="Helical" evidence="6">
    <location>
        <begin position="123"/>
        <end position="143"/>
    </location>
</feature>
<evidence type="ECO:0000313" key="8">
    <source>
        <dbReference type="Proteomes" id="UP000245627"/>
    </source>
</evidence>
<feature type="transmembrane region" description="Helical" evidence="6">
    <location>
        <begin position="12"/>
        <end position="33"/>
    </location>
</feature>
<feature type="transmembrane region" description="Helical" evidence="6">
    <location>
        <begin position="391"/>
        <end position="410"/>
    </location>
</feature>
<dbReference type="AlphaFoldDB" id="A0A2T8HJF3"/>
<organism evidence="7 8">
    <name type="scientific">Sphingobacterium corticibacter</name>
    <dbReference type="NCBI Taxonomy" id="2171749"/>
    <lineage>
        <taxon>Bacteria</taxon>
        <taxon>Pseudomonadati</taxon>
        <taxon>Bacteroidota</taxon>
        <taxon>Sphingobacteriia</taxon>
        <taxon>Sphingobacteriales</taxon>
        <taxon>Sphingobacteriaceae</taxon>
        <taxon>Sphingobacterium</taxon>
    </lineage>
</organism>
<evidence type="ECO:0000256" key="2">
    <source>
        <dbReference type="ARBA" id="ARBA00022475"/>
    </source>
</evidence>
<evidence type="ECO:0000256" key="6">
    <source>
        <dbReference type="SAM" id="Phobius"/>
    </source>
</evidence>
<dbReference type="PANTHER" id="PTHR30250">
    <property type="entry name" value="PST FAMILY PREDICTED COLANIC ACID TRANSPORTER"/>
    <property type="match status" value="1"/>
</dbReference>
<protein>
    <submittedName>
        <fullName evidence="7">Polysaccharide biosynthesis protein</fullName>
    </submittedName>
</protein>
<proteinExistence type="predicted"/>
<feature type="transmembrane region" description="Helical" evidence="6">
    <location>
        <begin position="82"/>
        <end position="103"/>
    </location>
</feature>
<comment type="subcellular location">
    <subcellularLocation>
        <location evidence="1">Cell membrane</location>
        <topology evidence="1">Multi-pass membrane protein</topology>
    </subcellularLocation>
</comment>
<dbReference type="RefSeq" id="WP_116775144.1">
    <property type="nucleotide sequence ID" value="NZ_QDKG01000002.1"/>
</dbReference>
<gene>
    <name evidence="7" type="ORF">DC487_06415</name>
</gene>
<feature type="transmembrane region" description="Helical" evidence="6">
    <location>
        <begin position="360"/>
        <end position="379"/>
    </location>
</feature>
<keyword evidence="3 6" id="KW-0812">Transmembrane</keyword>
<dbReference type="InterPro" id="IPR002528">
    <property type="entry name" value="MATE_fam"/>
</dbReference>
<sequence>MTGIKRLLTDTIIYGFTTIVSRLVNALLTPIFVNRLNGPAAFGVYTNLYAWMSMFNAFLAFGMETTFFRFLQKVKPEEKGKVFDHAFFVTLLTSLLLGITIYFTKDNIAIWFNEGGESADYSTYIQLFLGILIADALAVVPFAKLRAEGKAIRYGALKVLNITVNIGANLLFLFFFPQLIADSDFWRVFFAGWFQADWVLGNIFLANLIASISTLLLLLPQIFSLRLRLDKSLLKSMLWYSFPILIANISFIINEHLDKMMFPHLFEGASGKVDLGIYGAVSKIAVFISLFVTAFRLGAEPFFFSYAKNENAKKTYANIMLYFVVFMVVGMLAMCANLDWVKYYLSAQDPVKQAQYWSGLFIVPVLMFNYVLLGIYMNLSIWYKLTDQTRYGLYVSVIGAIVTIVLNIIFIPRYSYVGAALSTTVTYLCMISLSYFWGQKNYPIPYTVGKISLYLLSAILLSAIMQGPLNSNFWWCNLLLVVYVAAVGISEKAMIMRLWNGAAKAANQPSK</sequence>
<keyword evidence="5 6" id="KW-0472">Membrane</keyword>
<accession>A0A2T8HJF3</accession>
<keyword evidence="4 6" id="KW-1133">Transmembrane helix</keyword>
<feature type="transmembrane region" description="Helical" evidence="6">
    <location>
        <begin position="277"/>
        <end position="298"/>
    </location>
</feature>
<feature type="transmembrane region" description="Helical" evidence="6">
    <location>
        <begin position="472"/>
        <end position="489"/>
    </location>
</feature>
<name>A0A2T8HJF3_9SPHI</name>
<dbReference type="GO" id="GO:0005886">
    <property type="term" value="C:plasma membrane"/>
    <property type="evidence" value="ECO:0007669"/>
    <property type="project" value="UniProtKB-SubCell"/>
</dbReference>
<comment type="caution">
    <text evidence="7">The sequence shown here is derived from an EMBL/GenBank/DDBJ whole genome shotgun (WGS) entry which is preliminary data.</text>
</comment>
<dbReference type="InterPro" id="IPR050833">
    <property type="entry name" value="Poly_Biosynth_Transport"/>
</dbReference>
<feature type="transmembrane region" description="Helical" evidence="6">
    <location>
        <begin position="48"/>
        <end position="70"/>
    </location>
</feature>
<dbReference type="Pfam" id="PF01554">
    <property type="entry name" value="MatE"/>
    <property type="match status" value="1"/>
</dbReference>
<dbReference type="OrthoDB" id="9814608at2"/>
<evidence type="ECO:0000256" key="1">
    <source>
        <dbReference type="ARBA" id="ARBA00004651"/>
    </source>
</evidence>
<dbReference type="EMBL" id="QDKG01000002">
    <property type="protein sequence ID" value="PVH25571.1"/>
    <property type="molecule type" value="Genomic_DNA"/>
</dbReference>
<feature type="transmembrane region" description="Helical" evidence="6">
    <location>
        <begin position="237"/>
        <end position="257"/>
    </location>
</feature>
<evidence type="ECO:0000256" key="4">
    <source>
        <dbReference type="ARBA" id="ARBA00022989"/>
    </source>
</evidence>
<keyword evidence="8" id="KW-1185">Reference proteome</keyword>
<dbReference type="PANTHER" id="PTHR30250:SF11">
    <property type="entry name" value="O-ANTIGEN TRANSPORTER-RELATED"/>
    <property type="match status" value="1"/>
</dbReference>
<feature type="transmembrane region" description="Helical" evidence="6">
    <location>
        <begin position="155"/>
        <end position="180"/>
    </location>
</feature>
<evidence type="ECO:0000256" key="3">
    <source>
        <dbReference type="ARBA" id="ARBA00022692"/>
    </source>
</evidence>
<feature type="transmembrane region" description="Helical" evidence="6">
    <location>
        <begin position="200"/>
        <end position="225"/>
    </location>
</feature>
<dbReference type="Proteomes" id="UP000245627">
    <property type="component" value="Unassembled WGS sequence"/>
</dbReference>
<feature type="transmembrane region" description="Helical" evidence="6">
    <location>
        <begin position="448"/>
        <end position="466"/>
    </location>
</feature>
<feature type="transmembrane region" description="Helical" evidence="6">
    <location>
        <begin position="416"/>
        <end position="436"/>
    </location>
</feature>
<keyword evidence="2" id="KW-1003">Cell membrane</keyword>
<evidence type="ECO:0000313" key="7">
    <source>
        <dbReference type="EMBL" id="PVH25571.1"/>
    </source>
</evidence>